<proteinExistence type="predicted"/>
<protein>
    <submittedName>
        <fullName evidence="2">Quinol monooxygenase</fullName>
        <ecNumber evidence="2">1.-.-.-</ecNumber>
    </submittedName>
</protein>
<dbReference type="Proteomes" id="UP001597476">
    <property type="component" value="Unassembled WGS sequence"/>
</dbReference>
<feature type="domain" description="ABM" evidence="1">
    <location>
        <begin position="2"/>
        <end position="91"/>
    </location>
</feature>
<dbReference type="EMBL" id="JBHULY010000003">
    <property type="protein sequence ID" value="MFD2724716.1"/>
    <property type="molecule type" value="Genomic_DNA"/>
</dbReference>
<dbReference type="Pfam" id="PF03992">
    <property type="entry name" value="ABM"/>
    <property type="match status" value="1"/>
</dbReference>
<comment type="caution">
    <text evidence="2">The sequence shown here is derived from an EMBL/GenBank/DDBJ whole genome shotgun (WGS) entry which is preliminary data.</text>
</comment>
<keyword evidence="3" id="KW-1185">Reference proteome</keyword>
<accession>A0ABW5T9D0</accession>
<organism evidence="2 3">
    <name type="scientific">Hyunsoonleella rubra</name>
    <dbReference type="NCBI Taxonomy" id="1737062"/>
    <lineage>
        <taxon>Bacteria</taxon>
        <taxon>Pseudomonadati</taxon>
        <taxon>Bacteroidota</taxon>
        <taxon>Flavobacteriia</taxon>
        <taxon>Flavobacteriales</taxon>
        <taxon>Flavobacteriaceae</taxon>
    </lineage>
</organism>
<dbReference type="EC" id="1.-.-.-" evidence="2"/>
<dbReference type="PROSITE" id="PS51725">
    <property type="entry name" value="ABM"/>
    <property type="match status" value="1"/>
</dbReference>
<name>A0ABW5T9D0_9FLAO</name>
<evidence type="ECO:0000313" key="3">
    <source>
        <dbReference type="Proteomes" id="UP001597476"/>
    </source>
</evidence>
<evidence type="ECO:0000313" key="2">
    <source>
        <dbReference type="EMBL" id="MFD2724716.1"/>
    </source>
</evidence>
<dbReference type="Gene3D" id="3.30.70.100">
    <property type="match status" value="1"/>
</dbReference>
<dbReference type="RefSeq" id="WP_380288023.1">
    <property type="nucleotide sequence ID" value="NZ_JBHULY010000003.1"/>
</dbReference>
<gene>
    <name evidence="2" type="ORF">ACFSR8_00695</name>
</gene>
<keyword evidence="2" id="KW-0560">Oxidoreductase</keyword>
<dbReference type="InterPro" id="IPR007138">
    <property type="entry name" value="ABM_dom"/>
</dbReference>
<dbReference type="GO" id="GO:0004497">
    <property type="term" value="F:monooxygenase activity"/>
    <property type="evidence" value="ECO:0007669"/>
    <property type="project" value="UniProtKB-KW"/>
</dbReference>
<reference evidence="3" key="1">
    <citation type="journal article" date="2019" name="Int. J. Syst. Evol. Microbiol.">
        <title>The Global Catalogue of Microorganisms (GCM) 10K type strain sequencing project: providing services to taxonomists for standard genome sequencing and annotation.</title>
        <authorList>
            <consortium name="The Broad Institute Genomics Platform"/>
            <consortium name="The Broad Institute Genome Sequencing Center for Infectious Disease"/>
            <person name="Wu L."/>
            <person name="Ma J."/>
        </authorList>
    </citation>
    <scope>NUCLEOTIDE SEQUENCE [LARGE SCALE GENOMIC DNA]</scope>
    <source>
        <strain evidence="3">KCTC 42398</strain>
    </source>
</reference>
<sequence length="98" mass="11772">MLVRIVKMSFEAQSIETFLNIFESSKTKIRGFEGCEFLELYRDKTNPNIFFTYSYWNDESDLERYRNSELFKSVWDQTKALFNAKPEAWSVDKLETMK</sequence>
<evidence type="ECO:0000259" key="1">
    <source>
        <dbReference type="PROSITE" id="PS51725"/>
    </source>
</evidence>
<dbReference type="InterPro" id="IPR011008">
    <property type="entry name" value="Dimeric_a/b-barrel"/>
</dbReference>
<dbReference type="SUPFAM" id="SSF54909">
    <property type="entry name" value="Dimeric alpha+beta barrel"/>
    <property type="match status" value="1"/>
</dbReference>
<keyword evidence="2" id="KW-0503">Monooxygenase</keyword>